<organism evidence="6 7">
    <name type="scientific">Runella slithyformis (strain ATCC 29530 / DSM 19594 / LMG 11500 / NCIMB 11436 / LSU 4)</name>
    <dbReference type="NCBI Taxonomy" id="761193"/>
    <lineage>
        <taxon>Bacteria</taxon>
        <taxon>Pseudomonadati</taxon>
        <taxon>Bacteroidota</taxon>
        <taxon>Cytophagia</taxon>
        <taxon>Cytophagales</taxon>
        <taxon>Spirosomataceae</taxon>
        <taxon>Runella</taxon>
    </lineage>
</organism>
<keyword evidence="6" id="KW-0560">Oxidoreductase</keyword>
<dbReference type="SUPFAM" id="SSF51905">
    <property type="entry name" value="FAD/NAD(P)-binding domain"/>
    <property type="match status" value="1"/>
</dbReference>
<dbReference type="RefSeq" id="WP_013928110.1">
    <property type="nucleotide sequence ID" value="NC_015703.1"/>
</dbReference>
<evidence type="ECO:0000259" key="5">
    <source>
        <dbReference type="Pfam" id="PF07992"/>
    </source>
</evidence>
<dbReference type="InterPro" id="IPR023753">
    <property type="entry name" value="FAD/NAD-binding_dom"/>
</dbReference>
<dbReference type="PANTHER" id="PTHR43429:SF3">
    <property type="entry name" value="NITRITE REDUCTASE [NAD(P)H]"/>
    <property type="match status" value="1"/>
</dbReference>
<proteinExistence type="inferred from homology"/>
<accession>A0A7U3ZKB6</accession>
<dbReference type="InterPro" id="IPR050260">
    <property type="entry name" value="FAD-bd_OxRdtase"/>
</dbReference>
<reference evidence="7" key="1">
    <citation type="submission" date="2011-06" db="EMBL/GenBank/DDBJ databases">
        <title>The complete genome of chromosome of Runella slithyformis DSM 19594.</title>
        <authorList>
            <consortium name="US DOE Joint Genome Institute (JGI-PGF)"/>
            <person name="Lucas S."/>
            <person name="Han J."/>
            <person name="Lapidus A."/>
            <person name="Bruce D."/>
            <person name="Goodwin L."/>
            <person name="Pitluck S."/>
            <person name="Peters L."/>
            <person name="Kyrpides N."/>
            <person name="Mavromatis K."/>
            <person name="Ivanova N."/>
            <person name="Ovchinnikova G."/>
            <person name="Zhang X."/>
            <person name="Misra M."/>
            <person name="Detter J.C."/>
            <person name="Tapia R."/>
            <person name="Han C."/>
            <person name="Land M."/>
            <person name="Hauser L."/>
            <person name="Markowitz V."/>
            <person name="Cheng J.-F."/>
            <person name="Hugenholtz P."/>
            <person name="Woyke T."/>
            <person name="Wu D."/>
            <person name="Tindall B."/>
            <person name="Faehrich R."/>
            <person name="Brambilla E."/>
            <person name="Klenk H.-P."/>
            <person name="Eisen J.A."/>
        </authorList>
    </citation>
    <scope>NUCLEOTIDE SEQUENCE [LARGE SCALE GENOMIC DNA]</scope>
    <source>
        <strain evidence="7">ATCC 29530 / DSM 19594 / LMG 11500 / NCIMB 11436 / LSU 4</strain>
    </source>
</reference>
<name>A0A7U3ZKB6_RUNSL</name>
<dbReference type="Gene3D" id="3.50.50.60">
    <property type="entry name" value="FAD/NAD(P)-binding domain"/>
    <property type="match status" value="3"/>
</dbReference>
<keyword evidence="3" id="KW-0285">Flavoprotein</keyword>
<evidence type="ECO:0000313" key="7">
    <source>
        <dbReference type="Proteomes" id="UP000000493"/>
    </source>
</evidence>
<dbReference type="Proteomes" id="UP000000493">
    <property type="component" value="Chromosome"/>
</dbReference>
<sequence>MHIVIIGNGIAGITAARHIRKHSDARITVISKETDHFFSRTALMYVYMGHQKYEHLKPYEDWFWAKNRIELVRGTVEAIDFSQKVVQLSSDACSITYKPSWLERLTKVAPKQATKEAVTSQFSYDKLILATGSVPRMGDWKGRELEGVQGLYSFQDLELLEHNTAGLRRAVIAGGGLIGVELAEMLHTRHIDVTLLVREKSYWNSVLPDEESELVSKHLQKRGIELRFNTEIKEIKGTKRVERVETSKRESIECQLVGLTIGVAPNISFLASASSPLKINKGIVVNEYLETSVPDVYAIGDCVEHHTPLEGRKPIEQIWYTGRIMGETVAQTLCGKRTAYQPGVFFNSAKFFDLEYQTYGEVPAKLPEGIETFYWQHPDKEVAVRINYRADTKAVTGFNALGTRLRHAVCEAWIKEKKTIDHVLHNFPQANFDPEFFEKLPSLSLQSLASRE</sequence>
<keyword evidence="4" id="KW-0274">FAD</keyword>
<dbReference type="Pfam" id="PF07992">
    <property type="entry name" value="Pyr_redox_2"/>
    <property type="match status" value="1"/>
</dbReference>
<dbReference type="PRINTS" id="PR00411">
    <property type="entry name" value="PNDRDTASEI"/>
</dbReference>
<evidence type="ECO:0000256" key="1">
    <source>
        <dbReference type="ARBA" id="ARBA00001974"/>
    </source>
</evidence>
<reference evidence="6 7" key="2">
    <citation type="journal article" date="2012" name="Stand. Genomic Sci.">
        <title>Complete genome sequence of the aquatic bacterium Runella slithyformis type strain (LSU 4(T)).</title>
        <authorList>
            <person name="Copeland A."/>
            <person name="Zhang X."/>
            <person name="Misra M."/>
            <person name="Lapidus A."/>
            <person name="Nolan M."/>
            <person name="Lucas S."/>
            <person name="Deshpande S."/>
            <person name="Cheng J.F."/>
            <person name="Tapia R."/>
            <person name="Goodwin L.A."/>
            <person name="Pitluck S."/>
            <person name="Liolios K."/>
            <person name="Pagani I."/>
            <person name="Ivanova N."/>
            <person name="Mikhailova N."/>
            <person name="Pati A."/>
            <person name="Chen A."/>
            <person name="Palaniappan K."/>
            <person name="Land M."/>
            <person name="Hauser L."/>
            <person name="Pan C."/>
            <person name="Jeffries C.D."/>
            <person name="Detter J.C."/>
            <person name="Brambilla E.M."/>
            <person name="Rohde M."/>
            <person name="Djao O.D."/>
            <person name="Goker M."/>
            <person name="Sikorski J."/>
            <person name="Tindall B.J."/>
            <person name="Woyke T."/>
            <person name="Bristow J."/>
            <person name="Eisen J.A."/>
            <person name="Markowitz V."/>
            <person name="Hugenholtz P."/>
            <person name="Kyrpides N.C."/>
            <person name="Klenk H.P."/>
            <person name="Mavromatis K."/>
        </authorList>
    </citation>
    <scope>NUCLEOTIDE SEQUENCE [LARGE SCALE GENOMIC DNA]</scope>
    <source>
        <strain evidence="7">ATCC 29530 / DSM 19594 / LMG 11500 / NCIMB 11436 / LSU 4</strain>
    </source>
</reference>
<dbReference type="InterPro" id="IPR036188">
    <property type="entry name" value="FAD/NAD-bd_sf"/>
</dbReference>
<evidence type="ECO:0000256" key="2">
    <source>
        <dbReference type="ARBA" id="ARBA00006442"/>
    </source>
</evidence>
<dbReference type="EMBL" id="CP002859">
    <property type="protein sequence ID" value="AEI48799.1"/>
    <property type="molecule type" value="Genomic_DNA"/>
</dbReference>
<evidence type="ECO:0000256" key="3">
    <source>
        <dbReference type="ARBA" id="ARBA00022630"/>
    </source>
</evidence>
<dbReference type="AlphaFoldDB" id="A0A7U3ZKB6"/>
<protein>
    <submittedName>
        <fullName evidence="6">Rubredoxin--NAD(+) reductase</fullName>
        <ecNumber evidence="6">1.18.1.1</ecNumber>
    </submittedName>
</protein>
<comment type="similarity">
    <text evidence="2">Belongs to the FAD-dependent oxidoreductase family.</text>
</comment>
<comment type="cofactor">
    <cofactor evidence="1">
        <name>FAD</name>
        <dbReference type="ChEBI" id="CHEBI:57692"/>
    </cofactor>
</comment>
<evidence type="ECO:0000313" key="6">
    <source>
        <dbReference type="EMBL" id="AEI48799.1"/>
    </source>
</evidence>
<keyword evidence="7" id="KW-1185">Reference proteome</keyword>
<dbReference type="EC" id="1.18.1.1" evidence="6"/>
<dbReference type="GO" id="GO:0015044">
    <property type="term" value="F:rubredoxin-NAD+ reductase activity"/>
    <property type="evidence" value="ECO:0007669"/>
    <property type="project" value="UniProtKB-EC"/>
</dbReference>
<dbReference type="PANTHER" id="PTHR43429">
    <property type="entry name" value="PYRIDINE NUCLEOTIDE-DISULFIDE OXIDOREDUCTASE DOMAIN-CONTAINING"/>
    <property type="match status" value="1"/>
</dbReference>
<dbReference type="KEGG" id="rsi:Runsl_2389"/>
<dbReference type="PRINTS" id="PR00368">
    <property type="entry name" value="FADPNR"/>
</dbReference>
<gene>
    <name evidence="6" type="ordered locus">Runsl_2389</name>
</gene>
<evidence type="ECO:0000256" key="4">
    <source>
        <dbReference type="ARBA" id="ARBA00022827"/>
    </source>
</evidence>
<feature type="domain" description="FAD/NAD(P)-binding" evidence="5">
    <location>
        <begin position="1"/>
        <end position="308"/>
    </location>
</feature>